<dbReference type="NCBIfam" id="NF037959">
    <property type="entry name" value="MFS_SpdSyn"/>
    <property type="match status" value="1"/>
</dbReference>
<evidence type="ECO:0000256" key="5">
    <source>
        <dbReference type="SAM" id="Phobius"/>
    </source>
</evidence>
<dbReference type="GO" id="GO:0016740">
    <property type="term" value="F:transferase activity"/>
    <property type="evidence" value="ECO:0007669"/>
    <property type="project" value="UniProtKB-UniRule"/>
</dbReference>
<feature type="transmembrane region" description="Helical" evidence="5">
    <location>
        <begin position="160"/>
        <end position="180"/>
    </location>
</feature>
<comment type="similarity">
    <text evidence="1">Belongs to the spermidine/spermine synthase family.</text>
</comment>
<evidence type="ECO:0000256" key="3">
    <source>
        <dbReference type="ARBA" id="ARBA00023115"/>
    </source>
</evidence>
<keyword evidence="5" id="KW-1133">Transmembrane helix</keyword>
<feature type="domain" description="PABS" evidence="6">
    <location>
        <begin position="348"/>
        <end position="491"/>
    </location>
</feature>
<dbReference type="EMBL" id="ADVR01000018">
    <property type="protein sequence ID" value="EFO81258.1"/>
    <property type="molecule type" value="Genomic_DNA"/>
</dbReference>
<feature type="transmembrane region" description="Helical" evidence="5">
    <location>
        <begin position="42"/>
        <end position="63"/>
    </location>
</feature>
<dbReference type="PROSITE" id="PS51006">
    <property type="entry name" value="PABS_2"/>
    <property type="match status" value="1"/>
</dbReference>
<evidence type="ECO:0000313" key="7">
    <source>
        <dbReference type="EMBL" id="EFO81258.1"/>
    </source>
</evidence>
<evidence type="ECO:0000259" key="6">
    <source>
        <dbReference type="PROSITE" id="PS51006"/>
    </source>
</evidence>
<dbReference type="PANTHER" id="PTHR43317">
    <property type="entry name" value="THERMOSPERMINE SYNTHASE ACAULIS5"/>
    <property type="match status" value="1"/>
</dbReference>
<feature type="transmembrane region" description="Helical" evidence="5">
    <location>
        <begin position="12"/>
        <end position="30"/>
    </location>
</feature>
<evidence type="ECO:0000256" key="1">
    <source>
        <dbReference type="ARBA" id="ARBA00007867"/>
    </source>
</evidence>
<dbReference type="PANTHER" id="PTHR43317:SF1">
    <property type="entry name" value="THERMOSPERMINE SYNTHASE ACAULIS5"/>
    <property type="match status" value="1"/>
</dbReference>
<evidence type="ECO:0000313" key="8">
    <source>
        <dbReference type="Proteomes" id="UP000054010"/>
    </source>
</evidence>
<dbReference type="SUPFAM" id="SSF53335">
    <property type="entry name" value="S-adenosyl-L-methionine-dependent methyltransferases"/>
    <property type="match status" value="1"/>
</dbReference>
<gene>
    <name evidence="7" type="ORF">OSCT_0847</name>
</gene>
<feature type="transmembrane region" description="Helical" evidence="5">
    <location>
        <begin position="186"/>
        <end position="204"/>
    </location>
</feature>
<dbReference type="InterPro" id="IPR030374">
    <property type="entry name" value="PABS"/>
</dbReference>
<dbReference type="Pfam" id="PF01564">
    <property type="entry name" value="Spermine_synth"/>
    <property type="match status" value="1"/>
</dbReference>
<sequence>MRPTTSTSDRFLLLVVFLAGVGTLGIEMVMPRLLAPFFGTSQPIWAVVIGMTLVYLAIGYRLGGTLADRNPDERLLYRLIAWAGLICAGIPLVARPLLSLAQFSLRYVVAGGFIGALLVVVLLFAAPVILMAMVGPFAVRLQIRRCEDGVAAAGRTAGTISALSTLGSIVGTFLTVLLLIPAIGTSGTIFLFATFLVLLGLVGLRDWRYGLMLLAVLGLAVAHYTLSSTIKSADCYNCTLLAEAESEYNYIQVARQSVVYANDTVDPRHVLVLNEGQATHSIYRLKYRQTDDPLDLLTDGGPWDYFTVAPYVYPNRDPASVQSLALLGSAAGSIPKQFLAIYGPETIIDAVEIDPQIVEMGREYFDLEDQDPRFPNYTTHIADARAWIATAERKYDVIGMDAYHQPYIPFQLTTVEFFQQVRDHLNPQGVAVVNAGRPASGDDRLVNALASTMLAVFPQVYMIDTRFSNAILIGVNEPVGDGVQNFTANAERMSIQALQLVMYWSVNEGRFGPIREFSPAQARYRPFTDDHAPVEQLIDGLILNEVTR</sequence>
<dbReference type="Gene3D" id="3.40.50.150">
    <property type="entry name" value="Vaccinia Virus protein VP39"/>
    <property type="match status" value="1"/>
</dbReference>
<name>E1IBZ6_9CHLR</name>
<reference evidence="7 8" key="1">
    <citation type="journal article" date="2011" name="J. Bacteriol.">
        <title>Draft genome sequence of the anoxygenic filamentous phototrophic bacterium Oscillochloris trichoides subsp. DG-6.</title>
        <authorList>
            <person name="Kuznetsov B.B."/>
            <person name="Ivanovsky R.N."/>
            <person name="Keppen O.I."/>
            <person name="Sukhacheva M.V."/>
            <person name="Bumazhkin B.K."/>
            <person name="Patutina E.O."/>
            <person name="Beletsky A.V."/>
            <person name="Mardanov A.V."/>
            <person name="Baslerov R.V."/>
            <person name="Panteleeva A.N."/>
            <person name="Kolganova T.V."/>
            <person name="Ravin N.V."/>
            <person name="Skryabin K.G."/>
        </authorList>
    </citation>
    <scope>NUCLEOTIDE SEQUENCE [LARGE SCALE GENOMIC DNA]</scope>
    <source>
        <strain evidence="7 8">DG-6</strain>
    </source>
</reference>
<keyword evidence="3 4" id="KW-0620">Polyamine biosynthesis</keyword>
<dbReference type="HOGENOM" id="CLU_008530_1_0_0"/>
<dbReference type="CDD" id="cd02440">
    <property type="entry name" value="AdoMet_MTases"/>
    <property type="match status" value="1"/>
</dbReference>
<dbReference type="Proteomes" id="UP000054010">
    <property type="component" value="Unassembled WGS sequence"/>
</dbReference>
<protein>
    <submittedName>
        <fullName evidence="7">Spermidine synthase-like protein</fullName>
    </submittedName>
</protein>
<evidence type="ECO:0000256" key="2">
    <source>
        <dbReference type="ARBA" id="ARBA00022679"/>
    </source>
</evidence>
<dbReference type="STRING" id="765420.OSCT_0847"/>
<organism evidence="7 8">
    <name type="scientific">Oscillochloris trichoides DG-6</name>
    <dbReference type="NCBI Taxonomy" id="765420"/>
    <lineage>
        <taxon>Bacteria</taxon>
        <taxon>Bacillati</taxon>
        <taxon>Chloroflexota</taxon>
        <taxon>Chloroflexia</taxon>
        <taxon>Chloroflexales</taxon>
        <taxon>Chloroflexineae</taxon>
        <taxon>Oscillochloridaceae</taxon>
        <taxon>Oscillochloris</taxon>
    </lineage>
</organism>
<dbReference type="GO" id="GO:0006596">
    <property type="term" value="P:polyamine biosynthetic process"/>
    <property type="evidence" value="ECO:0007669"/>
    <property type="project" value="UniProtKB-UniRule"/>
</dbReference>
<dbReference type="AlphaFoldDB" id="E1IBZ6"/>
<feature type="active site" description="Proton acceptor" evidence="4">
    <location>
        <position position="401"/>
    </location>
</feature>
<keyword evidence="5" id="KW-0472">Membrane</keyword>
<feature type="transmembrane region" description="Helical" evidence="5">
    <location>
        <begin position="75"/>
        <end position="94"/>
    </location>
</feature>
<evidence type="ECO:0000256" key="4">
    <source>
        <dbReference type="PROSITE-ProRule" id="PRU00354"/>
    </source>
</evidence>
<proteinExistence type="inferred from homology"/>
<dbReference type="InterPro" id="IPR029063">
    <property type="entry name" value="SAM-dependent_MTases_sf"/>
</dbReference>
<feature type="transmembrane region" description="Helical" evidence="5">
    <location>
        <begin position="211"/>
        <end position="230"/>
    </location>
</feature>
<keyword evidence="8" id="KW-1185">Reference proteome</keyword>
<keyword evidence="2 4" id="KW-0808">Transferase</keyword>
<feature type="transmembrane region" description="Helical" evidence="5">
    <location>
        <begin position="114"/>
        <end position="139"/>
    </location>
</feature>
<accession>E1IBZ6</accession>
<dbReference type="eggNOG" id="COG4262">
    <property type="taxonomic scope" value="Bacteria"/>
</dbReference>
<comment type="caution">
    <text evidence="7">The sequence shown here is derived from an EMBL/GenBank/DDBJ whole genome shotgun (WGS) entry which is preliminary data.</text>
</comment>
<dbReference type="OrthoDB" id="9761985at2"/>
<keyword evidence="5" id="KW-0812">Transmembrane</keyword>